<feature type="transmembrane region" description="Helical" evidence="8">
    <location>
        <begin position="307"/>
        <end position="325"/>
    </location>
</feature>
<evidence type="ECO:0000313" key="9">
    <source>
        <dbReference type="EMBL" id="SKB09399.1"/>
    </source>
</evidence>
<proteinExistence type="inferred from homology"/>
<dbReference type="GO" id="GO:0005886">
    <property type="term" value="C:plasma membrane"/>
    <property type="evidence" value="ECO:0007669"/>
    <property type="project" value="UniProtKB-SubCell"/>
</dbReference>
<feature type="transmembrane region" description="Helical" evidence="8">
    <location>
        <begin position="123"/>
        <end position="142"/>
    </location>
</feature>
<keyword evidence="3" id="KW-0813">Transport</keyword>
<comment type="similarity">
    <text evidence="2">Belongs to the binding-protein-dependent transport system permease family. FecCD subfamily.</text>
</comment>
<dbReference type="STRING" id="1736691.SAMN06295964_2666"/>
<feature type="transmembrane region" description="Helical" evidence="8">
    <location>
        <begin position="181"/>
        <end position="201"/>
    </location>
</feature>
<dbReference type="Gene3D" id="1.10.3470.10">
    <property type="entry name" value="ABC transporter involved in vitamin B12 uptake, BtuC"/>
    <property type="match status" value="1"/>
</dbReference>
<evidence type="ECO:0000256" key="4">
    <source>
        <dbReference type="ARBA" id="ARBA00022475"/>
    </source>
</evidence>
<dbReference type="GO" id="GO:0033214">
    <property type="term" value="P:siderophore-iron import into cell"/>
    <property type="evidence" value="ECO:0007669"/>
    <property type="project" value="TreeGrafter"/>
</dbReference>
<feature type="transmembrane region" description="Helical" evidence="8">
    <location>
        <begin position="337"/>
        <end position="357"/>
    </location>
</feature>
<keyword evidence="5 8" id="KW-0812">Transmembrane</keyword>
<feature type="transmembrane region" description="Helical" evidence="8">
    <location>
        <begin position="37"/>
        <end position="58"/>
    </location>
</feature>
<evidence type="ECO:0000256" key="8">
    <source>
        <dbReference type="SAM" id="Phobius"/>
    </source>
</evidence>
<sequence>MTRTLTRTPVTREPAPSPTTRLVLRNRLVAWRLEARVAVFALVATLVGAGLAVVALTIGDYGLAPSQVLRALAGDGSDPLAEFFVREQRAPRVVCALLVGAALGVSGAIIQQVSDNPLGSPDIVGFTIGAATGALIQITLLGGGPDATAPAALVGGLVTAAVVGALAWQGGRHGGVPGVRLVLVGIGVAAVLQAVNTLLVVRADLSAAQDAAHWLAGSFNAMTWQDVARLGLVLAVVAPFTAALARTLPVLALGDDAARGVGVRVEPSRLGLVVCGVVLVAAATAVAGPIAFIALAAPQLARRITRTAGSGLASAALMGAALTLASDIVAQRLFAPTQLPVGVVSGSLGGLYLIWLLTREKR</sequence>
<evidence type="ECO:0000256" key="7">
    <source>
        <dbReference type="ARBA" id="ARBA00023136"/>
    </source>
</evidence>
<evidence type="ECO:0000256" key="6">
    <source>
        <dbReference type="ARBA" id="ARBA00022989"/>
    </source>
</evidence>
<dbReference type="Proteomes" id="UP000191040">
    <property type="component" value="Chromosome I"/>
</dbReference>
<protein>
    <submittedName>
        <fullName evidence="9">Iron complex transport system permease protein</fullName>
    </submittedName>
</protein>
<reference evidence="10" key="1">
    <citation type="submission" date="2017-02" db="EMBL/GenBank/DDBJ databases">
        <authorList>
            <person name="Varghese N."/>
            <person name="Submissions S."/>
        </authorList>
    </citation>
    <scope>NUCLEOTIDE SEQUENCE [LARGE SCALE GENOMIC DNA]</scope>
    <source>
        <strain evidence="10">9H-4</strain>
    </source>
</reference>
<dbReference type="Pfam" id="PF01032">
    <property type="entry name" value="FecCD"/>
    <property type="match status" value="1"/>
</dbReference>
<keyword evidence="7 8" id="KW-0472">Membrane</keyword>
<feature type="transmembrane region" description="Helical" evidence="8">
    <location>
        <begin position="230"/>
        <end position="251"/>
    </location>
</feature>
<gene>
    <name evidence="9" type="ORF">SAMN06295964_2666</name>
</gene>
<dbReference type="CDD" id="cd06550">
    <property type="entry name" value="TM_ABC_iron-siderophores_like"/>
    <property type="match status" value="1"/>
</dbReference>
<dbReference type="RefSeq" id="WP_078700605.1">
    <property type="nucleotide sequence ID" value="NZ_LT796768.1"/>
</dbReference>
<evidence type="ECO:0000256" key="5">
    <source>
        <dbReference type="ARBA" id="ARBA00022692"/>
    </source>
</evidence>
<evidence type="ECO:0000313" key="10">
    <source>
        <dbReference type="Proteomes" id="UP000191040"/>
    </source>
</evidence>
<keyword evidence="10" id="KW-1185">Reference proteome</keyword>
<keyword evidence="4" id="KW-1003">Cell membrane</keyword>
<evidence type="ECO:0000256" key="2">
    <source>
        <dbReference type="ARBA" id="ARBA00007935"/>
    </source>
</evidence>
<dbReference type="InterPro" id="IPR037294">
    <property type="entry name" value="ABC_BtuC-like"/>
</dbReference>
<dbReference type="PANTHER" id="PTHR30472:SF24">
    <property type="entry name" value="FERRIC ENTEROBACTIN TRANSPORT SYSTEM PERMEASE PROTEIN FEPG"/>
    <property type="match status" value="1"/>
</dbReference>
<feature type="transmembrane region" description="Helical" evidence="8">
    <location>
        <begin position="271"/>
        <end position="295"/>
    </location>
</feature>
<evidence type="ECO:0000256" key="1">
    <source>
        <dbReference type="ARBA" id="ARBA00004651"/>
    </source>
</evidence>
<dbReference type="InterPro" id="IPR000522">
    <property type="entry name" value="ABC_transptr_permease_BtuC"/>
</dbReference>
<organism evidence="9 10">
    <name type="scientific">Aeromicrobium choanae</name>
    <dbReference type="NCBI Taxonomy" id="1736691"/>
    <lineage>
        <taxon>Bacteria</taxon>
        <taxon>Bacillati</taxon>
        <taxon>Actinomycetota</taxon>
        <taxon>Actinomycetes</taxon>
        <taxon>Propionibacteriales</taxon>
        <taxon>Nocardioidaceae</taxon>
        <taxon>Aeromicrobium</taxon>
    </lineage>
</organism>
<name>A0A1T4Z5X8_9ACTN</name>
<accession>A0A1T4Z5X8</accession>
<dbReference type="PANTHER" id="PTHR30472">
    <property type="entry name" value="FERRIC ENTEROBACTIN TRANSPORT SYSTEM PERMEASE PROTEIN"/>
    <property type="match status" value="1"/>
</dbReference>
<dbReference type="SUPFAM" id="SSF81345">
    <property type="entry name" value="ABC transporter involved in vitamin B12 uptake, BtuC"/>
    <property type="match status" value="1"/>
</dbReference>
<dbReference type="GO" id="GO:0022857">
    <property type="term" value="F:transmembrane transporter activity"/>
    <property type="evidence" value="ECO:0007669"/>
    <property type="project" value="InterPro"/>
</dbReference>
<feature type="transmembrane region" description="Helical" evidence="8">
    <location>
        <begin position="149"/>
        <end position="169"/>
    </location>
</feature>
<evidence type="ECO:0000256" key="3">
    <source>
        <dbReference type="ARBA" id="ARBA00022448"/>
    </source>
</evidence>
<dbReference type="AlphaFoldDB" id="A0A1T4Z5X8"/>
<comment type="subcellular location">
    <subcellularLocation>
        <location evidence="1">Cell membrane</location>
        <topology evidence="1">Multi-pass membrane protein</topology>
    </subcellularLocation>
</comment>
<dbReference type="EMBL" id="LT796768">
    <property type="protein sequence ID" value="SKB09399.1"/>
    <property type="molecule type" value="Genomic_DNA"/>
</dbReference>
<keyword evidence="6 8" id="KW-1133">Transmembrane helix</keyword>